<dbReference type="Pfam" id="PF04979">
    <property type="entry name" value="IPP-2"/>
    <property type="match status" value="1"/>
</dbReference>
<dbReference type="GO" id="GO:0004864">
    <property type="term" value="F:protein phosphatase inhibitor activity"/>
    <property type="evidence" value="ECO:0007669"/>
    <property type="project" value="InterPro"/>
</dbReference>
<feature type="compositionally biased region" description="Basic and acidic residues" evidence="1">
    <location>
        <begin position="139"/>
        <end position="150"/>
    </location>
</feature>
<dbReference type="OrthoDB" id="551302at2759"/>
<protein>
    <recommendedName>
        <fullName evidence="4">Protein phosphatase inhibitor 2</fullName>
    </recommendedName>
</protein>
<feature type="compositionally biased region" description="Basic and acidic residues" evidence="1">
    <location>
        <begin position="67"/>
        <end position="79"/>
    </location>
</feature>
<evidence type="ECO:0000256" key="1">
    <source>
        <dbReference type="SAM" id="MobiDB-lite"/>
    </source>
</evidence>
<evidence type="ECO:0000313" key="3">
    <source>
        <dbReference type="Proteomes" id="UP000595140"/>
    </source>
</evidence>
<proteinExistence type="predicted"/>
<feature type="region of interest" description="Disordered" evidence="1">
    <location>
        <begin position="18"/>
        <end position="197"/>
    </location>
</feature>
<dbReference type="Proteomes" id="UP000595140">
    <property type="component" value="Unassembled WGS sequence"/>
</dbReference>
<dbReference type="AlphaFoldDB" id="A0A484K938"/>
<organism evidence="2 3">
    <name type="scientific">Cuscuta campestris</name>
    <dbReference type="NCBI Taxonomy" id="132261"/>
    <lineage>
        <taxon>Eukaryota</taxon>
        <taxon>Viridiplantae</taxon>
        <taxon>Streptophyta</taxon>
        <taxon>Embryophyta</taxon>
        <taxon>Tracheophyta</taxon>
        <taxon>Spermatophyta</taxon>
        <taxon>Magnoliopsida</taxon>
        <taxon>eudicotyledons</taxon>
        <taxon>Gunneridae</taxon>
        <taxon>Pentapetalae</taxon>
        <taxon>asterids</taxon>
        <taxon>lamiids</taxon>
        <taxon>Solanales</taxon>
        <taxon>Convolvulaceae</taxon>
        <taxon>Cuscuteae</taxon>
        <taxon>Cuscuta</taxon>
        <taxon>Cuscuta subgen. Grammica</taxon>
        <taxon>Cuscuta sect. Cleistogrammica</taxon>
    </lineage>
</organism>
<dbReference type="PANTHER" id="PTHR12398:SF20">
    <property type="entry name" value="PROTEIN PHOSPHATASE 1 REGULATORY INHIBITOR SUBUNIT 2"/>
    <property type="match status" value="1"/>
</dbReference>
<dbReference type="GO" id="GO:0009966">
    <property type="term" value="P:regulation of signal transduction"/>
    <property type="evidence" value="ECO:0007669"/>
    <property type="project" value="InterPro"/>
</dbReference>
<gene>
    <name evidence="2" type="ORF">CCAM_LOCUS92</name>
</gene>
<keyword evidence="3" id="KW-1185">Reference proteome</keyword>
<feature type="compositionally biased region" description="Acidic residues" evidence="1">
    <location>
        <begin position="86"/>
        <end position="100"/>
    </location>
</feature>
<feature type="compositionally biased region" description="Acidic residues" evidence="1">
    <location>
        <begin position="169"/>
        <end position="179"/>
    </location>
</feature>
<evidence type="ECO:0000313" key="2">
    <source>
        <dbReference type="EMBL" id="VFQ58316.1"/>
    </source>
</evidence>
<accession>A0A484K938</accession>
<name>A0A484K938_9ASTE</name>
<dbReference type="EMBL" id="OOIL02000001">
    <property type="protein sequence ID" value="VFQ58316.1"/>
    <property type="molecule type" value="Genomic_DNA"/>
</dbReference>
<sequence length="197" mass="21781">MKGRVRWDETNLGEIEANKPVRQKITEPKTPYHPMIDEDDYGSLSPVRNSSENGTGNGIHAEAIQRALKDVESRNDKTRPTGWPSSEDEADEMDEDDEGSDSERSRRFKEHRRAHYDEYKRVKLLRKGSLGMEDESDEESSHAVEKKDDGGAGCSSSTVTAAGVKDMETGEEEEEEEEEGAPKQSSSSSSSAPTDGA</sequence>
<dbReference type="InterPro" id="IPR007062">
    <property type="entry name" value="PPI-2"/>
</dbReference>
<reference evidence="2" key="1">
    <citation type="submission" date="2018-04" db="EMBL/GenBank/DDBJ databases">
        <authorList>
            <person name="Vogel A."/>
        </authorList>
    </citation>
    <scope>NUCLEOTIDE SEQUENCE [LARGE SCALE GENOMIC DNA]</scope>
</reference>
<dbReference type="PANTHER" id="PTHR12398">
    <property type="entry name" value="PROTEIN PHOSPHATASE INHIBITOR"/>
    <property type="match status" value="1"/>
</dbReference>
<evidence type="ECO:0008006" key="4">
    <source>
        <dbReference type="Google" id="ProtNLM"/>
    </source>
</evidence>
<feature type="compositionally biased region" description="Basic and acidic residues" evidence="1">
    <location>
        <begin position="18"/>
        <end position="27"/>
    </location>
</feature>